<proteinExistence type="predicted"/>
<comment type="caution">
    <text evidence="1">The sequence shown here is derived from an EMBL/GenBank/DDBJ whole genome shotgun (WGS) entry which is preliminary data.</text>
</comment>
<organism evidence="1 2">
    <name type="scientific">Vitis vinifera</name>
    <name type="common">Grape</name>
    <dbReference type="NCBI Taxonomy" id="29760"/>
    <lineage>
        <taxon>Eukaryota</taxon>
        <taxon>Viridiplantae</taxon>
        <taxon>Streptophyta</taxon>
        <taxon>Embryophyta</taxon>
        <taxon>Tracheophyta</taxon>
        <taxon>Spermatophyta</taxon>
        <taxon>Magnoliopsida</taxon>
        <taxon>eudicotyledons</taxon>
        <taxon>Gunneridae</taxon>
        <taxon>Pentapetalae</taxon>
        <taxon>rosids</taxon>
        <taxon>Vitales</taxon>
        <taxon>Vitaceae</taxon>
        <taxon>Viteae</taxon>
        <taxon>Vitis</taxon>
    </lineage>
</organism>
<dbReference type="Proteomes" id="UP000288805">
    <property type="component" value="Unassembled WGS sequence"/>
</dbReference>
<reference evidence="1 2" key="1">
    <citation type="journal article" date="2018" name="PLoS Genet.">
        <title>Population sequencing reveals clonal diversity and ancestral inbreeding in the grapevine cultivar Chardonnay.</title>
        <authorList>
            <person name="Roach M.J."/>
            <person name="Johnson D.L."/>
            <person name="Bohlmann J."/>
            <person name="van Vuuren H.J."/>
            <person name="Jones S.J."/>
            <person name="Pretorius I.S."/>
            <person name="Schmidt S.A."/>
            <person name="Borneman A.R."/>
        </authorList>
    </citation>
    <scope>NUCLEOTIDE SEQUENCE [LARGE SCALE GENOMIC DNA]</scope>
    <source>
        <strain evidence="2">cv. Chardonnay</strain>
        <tissue evidence="1">Leaf</tissue>
    </source>
</reference>
<evidence type="ECO:0000313" key="2">
    <source>
        <dbReference type="Proteomes" id="UP000288805"/>
    </source>
</evidence>
<evidence type="ECO:0000313" key="1">
    <source>
        <dbReference type="EMBL" id="RVW59724.1"/>
    </source>
</evidence>
<dbReference type="EMBL" id="QGNW01000879">
    <property type="protein sequence ID" value="RVW59724.1"/>
    <property type="molecule type" value="Genomic_DNA"/>
</dbReference>
<dbReference type="AlphaFoldDB" id="A0A438FIA5"/>
<protein>
    <submittedName>
        <fullName evidence="1">Uncharacterized protein</fullName>
    </submittedName>
</protein>
<name>A0A438FIA5_VITVI</name>
<accession>A0A438FIA5</accession>
<sequence>MGIEEDSIRKCGDSFRRKPINEKVDIWHGEKIEATDWELQQRKSVSPGPDSNLWQAFSEAGAQTTIASLLGPEMAITTNQPQKELLALKLGVLEQSFTATPAAGSNISRPSIGGNNAQLFVDSKKIEGKLATQPAEWAGF</sequence>
<gene>
    <name evidence="1" type="ORF">CK203_100233</name>
</gene>